<name>A0ABV7A1E5_9PROT</name>
<keyword evidence="4" id="KW-1185">Reference proteome</keyword>
<evidence type="ECO:0000313" key="3">
    <source>
        <dbReference type="EMBL" id="MFC2927408.1"/>
    </source>
</evidence>
<accession>A0ABV7A1E5</accession>
<reference evidence="4" key="1">
    <citation type="journal article" date="2019" name="Int. J. Syst. Evol. Microbiol.">
        <title>The Global Catalogue of Microorganisms (GCM) 10K type strain sequencing project: providing services to taxonomists for standard genome sequencing and annotation.</title>
        <authorList>
            <consortium name="The Broad Institute Genomics Platform"/>
            <consortium name="The Broad Institute Genome Sequencing Center for Infectious Disease"/>
            <person name="Wu L."/>
            <person name="Ma J."/>
        </authorList>
    </citation>
    <scope>NUCLEOTIDE SEQUENCE [LARGE SCALE GENOMIC DNA]</scope>
    <source>
        <strain evidence="4">KCTC 52487</strain>
    </source>
</reference>
<evidence type="ECO:0000313" key="4">
    <source>
        <dbReference type="Proteomes" id="UP001595379"/>
    </source>
</evidence>
<evidence type="ECO:0000256" key="1">
    <source>
        <dbReference type="SAM" id="MobiDB-lite"/>
    </source>
</evidence>
<dbReference type="EMBL" id="JBHRSV010000031">
    <property type="protein sequence ID" value="MFC2927408.1"/>
    <property type="molecule type" value="Genomic_DNA"/>
</dbReference>
<dbReference type="Proteomes" id="UP001595379">
    <property type="component" value="Unassembled WGS sequence"/>
</dbReference>
<dbReference type="Pfam" id="PF05545">
    <property type="entry name" value="FixQ"/>
    <property type="match status" value="1"/>
</dbReference>
<comment type="caution">
    <text evidence="3">The sequence shown here is derived from an EMBL/GenBank/DDBJ whole genome shotgun (WGS) entry which is preliminary data.</text>
</comment>
<evidence type="ECO:0000256" key="2">
    <source>
        <dbReference type="SAM" id="Phobius"/>
    </source>
</evidence>
<keyword evidence="2" id="KW-0472">Membrane</keyword>
<sequence length="63" mass="6931">MYEALSQFAQTWGLLLFVLLFAGVLVYALWPGNGERFQQAAQMPLDDAEGPEGFDTGKGRNHG</sequence>
<keyword evidence="2" id="KW-0812">Transmembrane</keyword>
<keyword evidence="2" id="KW-1133">Transmembrane helix</keyword>
<dbReference type="InterPro" id="IPR008621">
    <property type="entry name" value="Cbb3-typ_cyt_oxidase_comp"/>
</dbReference>
<dbReference type="RefSeq" id="WP_343165251.1">
    <property type="nucleotide sequence ID" value="NZ_JBHRSV010000031.1"/>
</dbReference>
<gene>
    <name evidence="3" type="ORF">ACFOOR_14975</name>
</gene>
<protein>
    <submittedName>
        <fullName evidence="3">Cbb3-type cytochrome c oxidase subunit 3</fullName>
    </submittedName>
</protein>
<feature type="region of interest" description="Disordered" evidence="1">
    <location>
        <begin position="41"/>
        <end position="63"/>
    </location>
</feature>
<proteinExistence type="predicted"/>
<dbReference type="CDD" id="cd01324">
    <property type="entry name" value="cbb3_Oxidase_CcoQ"/>
    <property type="match status" value="1"/>
</dbReference>
<organism evidence="3 4">
    <name type="scientific">Hyphobacterium vulgare</name>
    <dbReference type="NCBI Taxonomy" id="1736751"/>
    <lineage>
        <taxon>Bacteria</taxon>
        <taxon>Pseudomonadati</taxon>
        <taxon>Pseudomonadota</taxon>
        <taxon>Alphaproteobacteria</taxon>
        <taxon>Maricaulales</taxon>
        <taxon>Maricaulaceae</taxon>
        <taxon>Hyphobacterium</taxon>
    </lineage>
</organism>
<feature type="transmembrane region" description="Helical" evidence="2">
    <location>
        <begin position="12"/>
        <end position="30"/>
    </location>
</feature>